<dbReference type="Proteomes" id="UP001153269">
    <property type="component" value="Unassembled WGS sequence"/>
</dbReference>
<dbReference type="EMBL" id="CADEAL010001501">
    <property type="protein sequence ID" value="CAB1432975.1"/>
    <property type="molecule type" value="Genomic_DNA"/>
</dbReference>
<gene>
    <name evidence="2" type="ORF">PLEPLA_LOCUS21063</name>
</gene>
<evidence type="ECO:0000256" key="1">
    <source>
        <dbReference type="SAM" id="MobiDB-lite"/>
    </source>
</evidence>
<protein>
    <submittedName>
        <fullName evidence="2">Uncharacterized protein</fullName>
    </submittedName>
</protein>
<feature type="compositionally biased region" description="Basic and acidic residues" evidence="1">
    <location>
        <begin position="30"/>
        <end position="42"/>
    </location>
</feature>
<feature type="region of interest" description="Disordered" evidence="1">
    <location>
        <begin position="177"/>
        <end position="223"/>
    </location>
</feature>
<name>A0A9N7YIR1_PLEPL</name>
<feature type="compositionally biased region" description="Polar residues" evidence="1">
    <location>
        <begin position="182"/>
        <end position="198"/>
    </location>
</feature>
<feature type="non-terminal residue" evidence="2">
    <location>
        <position position="223"/>
    </location>
</feature>
<accession>A0A9N7YIR1</accession>
<comment type="caution">
    <text evidence="2">The sequence shown here is derived from an EMBL/GenBank/DDBJ whole genome shotgun (WGS) entry which is preliminary data.</text>
</comment>
<evidence type="ECO:0000313" key="2">
    <source>
        <dbReference type="EMBL" id="CAB1432975.1"/>
    </source>
</evidence>
<feature type="compositionally biased region" description="Polar residues" evidence="1">
    <location>
        <begin position="211"/>
        <end position="223"/>
    </location>
</feature>
<proteinExistence type="predicted"/>
<evidence type="ECO:0000313" key="3">
    <source>
        <dbReference type="Proteomes" id="UP001153269"/>
    </source>
</evidence>
<keyword evidence="3" id="KW-1185">Reference proteome</keyword>
<sequence>YCSVTKLLETTGFNQRSLDTTVLDGSTEGSRGRYECGPEHQQNHMKPRLEGPVLGDSLELVCLGAKKSLRRARGSEREGRGLARSQAALVSHSEREVGFKGGLVQTDCAGTDSLISQFTEHSNLNVRQYCGQCWGQCCCVEVSSLRRVHTGRGSEAGPVEVDIQGCALLLILRPTDHDTAASPPSHSPNIPTRLNRANPQPPLGSAGPTHPKQSSSPRSLGGS</sequence>
<dbReference type="AlphaFoldDB" id="A0A9N7YIR1"/>
<organism evidence="2 3">
    <name type="scientific">Pleuronectes platessa</name>
    <name type="common">European plaice</name>
    <dbReference type="NCBI Taxonomy" id="8262"/>
    <lineage>
        <taxon>Eukaryota</taxon>
        <taxon>Metazoa</taxon>
        <taxon>Chordata</taxon>
        <taxon>Craniata</taxon>
        <taxon>Vertebrata</taxon>
        <taxon>Euteleostomi</taxon>
        <taxon>Actinopterygii</taxon>
        <taxon>Neopterygii</taxon>
        <taxon>Teleostei</taxon>
        <taxon>Neoteleostei</taxon>
        <taxon>Acanthomorphata</taxon>
        <taxon>Carangaria</taxon>
        <taxon>Pleuronectiformes</taxon>
        <taxon>Pleuronectoidei</taxon>
        <taxon>Pleuronectidae</taxon>
        <taxon>Pleuronectes</taxon>
    </lineage>
</organism>
<reference evidence="2" key="1">
    <citation type="submission" date="2020-03" db="EMBL/GenBank/DDBJ databases">
        <authorList>
            <person name="Weist P."/>
        </authorList>
    </citation>
    <scope>NUCLEOTIDE SEQUENCE</scope>
</reference>
<feature type="region of interest" description="Disordered" evidence="1">
    <location>
        <begin position="24"/>
        <end position="50"/>
    </location>
</feature>